<dbReference type="InterPro" id="IPR016181">
    <property type="entry name" value="Acyl_CoA_acyltransferase"/>
</dbReference>
<evidence type="ECO:0000313" key="4">
    <source>
        <dbReference type="EMBL" id="SCX23782.1"/>
    </source>
</evidence>
<dbReference type="EMBL" id="FMUE01000005">
    <property type="protein sequence ID" value="SCX23782.1"/>
    <property type="molecule type" value="Genomic_DNA"/>
</dbReference>
<dbReference type="Proteomes" id="UP000187891">
    <property type="component" value="Unassembled WGS sequence"/>
</dbReference>
<dbReference type="SUPFAM" id="SSF55729">
    <property type="entry name" value="Acyl-CoA N-acyltransferases (Nat)"/>
    <property type="match status" value="1"/>
</dbReference>
<dbReference type="STRING" id="1907666.DSM25559_2450"/>
<dbReference type="Pfam" id="PF13432">
    <property type="entry name" value="TPR_16"/>
    <property type="match status" value="2"/>
</dbReference>
<reference evidence="5" key="2">
    <citation type="submission" date="2016-10" db="EMBL/GenBank/DDBJ databases">
        <authorList>
            <person name="Wibberg D."/>
        </authorList>
    </citation>
    <scope>NUCLEOTIDE SEQUENCE [LARGE SCALE GENOMIC DNA]</scope>
</reference>
<keyword evidence="1" id="KW-0802">TPR repeat</keyword>
<keyword evidence="3" id="KW-0808">Transferase</keyword>
<feature type="repeat" description="TPR" evidence="1">
    <location>
        <begin position="430"/>
        <end position="463"/>
    </location>
</feature>
<dbReference type="InterPro" id="IPR019734">
    <property type="entry name" value="TPR_rpt"/>
</dbReference>
<proteinExistence type="predicted"/>
<evidence type="ECO:0000256" key="1">
    <source>
        <dbReference type="PROSITE-ProRule" id="PRU00339"/>
    </source>
</evidence>
<dbReference type="AlphaFoldDB" id="A0A1R3TRC0"/>
<gene>
    <name evidence="4" type="ORF">DSM25559_2450</name>
    <name evidence="3" type="ORF">RMR22_17215</name>
</gene>
<dbReference type="InterPro" id="IPR011990">
    <property type="entry name" value="TPR-like_helical_dom_sf"/>
</dbReference>
<evidence type="ECO:0000313" key="3">
    <source>
        <dbReference type="EMBL" id="MDX8303996.1"/>
    </source>
</evidence>
<dbReference type="InterPro" id="IPR038740">
    <property type="entry name" value="BioF2-like_GNAT_dom"/>
</dbReference>
<evidence type="ECO:0000313" key="5">
    <source>
        <dbReference type="Proteomes" id="UP000187891"/>
    </source>
</evidence>
<sequence length="548" mass="63106">MRIDVIDTWAGFDAIRERWDAVYLADPHAQHFLSWIWLKAYLRRRGRWFILALREKPEGSPYVAFFPLRVVTQQDKKTGRFFDEIIMAGNFAADYTGFITLPDYERHAVSGFCAFLKEQRWTHLKLDYFSGPPSRRDAMIRALQGPLVMFRDSTPKSPNNIDNCICPVVTLPATFDDYLDTRMSSQTRQKLRRFLRKIESDSSYSITFATRDTVEHDLTILFDLWRIKWAASKGKERTEKLISATREMLMDCFLDGTLDLPVLWYEDRPLGALANIVDRQKAAILFYITGRDESWATPSPGLILHGYCIRRAIDMGFKSYDFLRGNEPYKYMFGPKERTTTCTLFKSRSGENLQGKLHPFSLGFVYQQALKLYKQGAKAQSEIAFRQVLETAPNHYGAEFGLANLMFEKGEFREAEQSYLTVSRMVADPLPALLRLGETRLAQRDYSGAVKAFQDVIRHAPFHHEALYKCGISLIAAGRRKEAIAVFEKLQNYHSDDTTNMQYAEKAKAALARIRLSVEPAKMLSGSMMVTGQEAEQNRHWIRPKVLH</sequence>
<dbReference type="EMBL" id="JAVRAF010000005">
    <property type="protein sequence ID" value="MDX8303996.1"/>
    <property type="molecule type" value="Genomic_DNA"/>
</dbReference>
<protein>
    <submittedName>
        <fullName evidence="3">GNAT family N-acetyltransferase</fullName>
        <ecNumber evidence="3">2.3.1.-</ecNumber>
    </submittedName>
    <submittedName>
        <fullName evidence="4">Tol-pal system protein YbgF</fullName>
    </submittedName>
</protein>
<dbReference type="SMART" id="SM00028">
    <property type="entry name" value="TPR"/>
    <property type="match status" value="4"/>
</dbReference>
<dbReference type="PROSITE" id="PS50005">
    <property type="entry name" value="TPR"/>
    <property type="match status" value="1"/>
</dbReference>
<reference evidence="3" key="3">
    <citation type="journal article" date="2023" name="Phytobiomes J">
        <title>Deciphering the key players within the bacterial microbiota associated with aerial crown gall tumors on rhododendron: Insights into the gallobiome.</title>
        <authorList>
            <person name="Kuzmanovic N."/>
            <person name="Nesme J."/>
            <person name="Wolf J."/>
            <person name="Neumann-Schaal M."/>
            <person name="Petersen J."/>
            <person name="Fernandez-Gnecco G."/>
            <person name="Sproeer C."/>
            <person name="Bunk B."/>
            <person name="Overmann J."/>
            <person name="Sorensen S.J."/>
            <person name="Idczak E."/>
            <person name="Smalla K."/>
        </authorList>
    </citation>
    <scope>NUCLEOTIDE SEQUENCE</scope>
    <source>
        <strain evidence="3">Rho-11.1</strain>
    </source>
</reference>
<dbReference type="Gene3D" id="3.40.630.30">
    <property type="match status" value="1"/>
</dbReference>
<dbReference type="Gene3D" id="1.25.40.10">
    <property type="entry name" value="Tetratricopeptide repeat domain"/>
    <property type="match status" value="2"/>
</dbReference>
<organism evidence="4 5">
    <name type="scientific">Agrobacterium rosae</name>
    <dbReference type="NCBI Taxonomy" id="1972867"/>
    <lineage>
        <taxon>Bacteria</taxon>
        <taxon>Pseudomonadati</taxon>
        <taxon>Pseudomonadota</taxon>
        <taxon>Alphaproteobacteria</taxon>
        <taxon>Hyphomicrobiales</taxon>
        <taxon>Rhizobiaceae</taxon>
        <taxon>Rhizobium/Agrobacterium group</taxon>
        <taxon>Agrobacterium</taxon>
    </lineage>
</organism>
<evidence type="ECO:0000259" key="2">
    <source>
        <dbReference type="Pfam" id="PF13480"/>
    </source>
</evidence>
<dbReference type="SUPFAM" id="SSF48452">
    <property type="entry name" value="TPR-like"/>
    <property type="match status" value="1"/>
</dbReference>
<dbReference type="GO" id="GO:0016746">
    <property type="term" value="F:acyltransferase activity"/>
    <property type="evidence" value="ECO:0007669"/>
    <property type="project" value="UniProtKB-KW"/>
</dbReference>
<dbReference type="RefSeq" id="WP_077120070.1">
    <property type="nucleotide sequence ID" value="NZ_CP192782.1"/>
</dbReference>
<name>A0A1R3TRC0_9HYPH</name>
<keyword evidence="3" id="KW-0012">Acyltransferase</keyword>
<feature type="domain" description="BioF2-like acetyltransferase" evidence="2">
    <location>
        <begin position="185"/>
        <end position="330"/>
    </location>
</feature>
<dbReference type="EC" id="2.3.1.-" evidence="3"/>
<reference evidence="4" key="1">
    <citation type="submission" date="2016-10" db="EMBL/GenBank/DDBJ databases">
        <authorList>
            <person name="de Groot N.N."/>
        </authorList>
    </citation>
    <scope>NUCLEOTIDE SEQUENCE [LARGE SCALE GENOMIC DNA]</scope>
    <source>
        <strain evidence="4">DSM25559</strain>
    </source>
</reference>
<dbReference type="Pfam" id="PF13480">
    <property type="entry name" value="Acetyltransf_6"/>
    <property type="match status" value="1"/>
</dbReference>
<accession>A0A1R3TRC0</accession>